<evidence type="ECO:0000313" key="4">
    <source>
        <dbReference type="Proteomes" id="UP000676853"/>
    </source>
</evidence>
<proteinExistence type="predicted"/>
<name>A0ABS5NEQ2_TSUPA</name>
<dbReference type="RefSeq" id="WP_212554355.1">
    <property type="nucleotide sequence ID" value="NZ_JAGXOE010000041.1"/>
</dbReference>
<dbReference type="EMBL" id="JAGXOE010000041">
    <property type="protein sequence ID" value="MBS4102791.1"/>
    <property type="molecule type" value="Genomic_DNA"/>
</dbReference>
<keyword evidence="2" id="KW-0472">Membrane</keyword>
<comment type="caution">
    <text evidence="3">The sequence shown here is derived from an EMBL/GenBank/DDBJ whole genome shotgun (WGS) entry which is preliminary data.</text>
</comment>
<evidence type="ECO:0000313" key="3">
    <source>
        <dbReference type="EMBL" id="MBS4102791.1"/>
    </source>
</evidence>
<gene>
    <name evidence="3" type="ORF">KFZ73_16290</name>
</gene>
<feature type="transmembrane region" description="Helical" evidence="2">
    <location>
        <begin position="12"/>
        <end position="28"/>
    </location>
</feature>
<keyword evidence="2" id="KW-0812">Transmembrane</keyword>
<protein>
    <recommendedName>
        <fullName evidence="5">Transmembrane protein</fullName>
    </recommendedName>
</protein>
<sequence length="225" mass="25450">MTDYKDPQTYLAIIGAVVTTAGAAYGLWAKHRSEQHHADAVDRLLASLPDGEPDDATSFKDRYRWAEALREFDNLTLPKPRPVAAVLTLLLVALGFAAIIASVVLAVNYDGPVWPNRTLIVFIGLALVTWVWLGWITFDDLASPHYRLGGRRLGAKSPHLERIRQLRRDYGVASNIDTVADESVRTRDRRADRDLAVNRWLRRQRDRVSSSARRRARTSPPREEE</sequence>
<reference evidence="3 4" key="1">
    <citation type="submission" date="2021-04" db="EMBL/GenBank/DDBJ databases">
        <title>Whole genome sequence analysis of a thiophenic sulfur metabolizing bacteria.</title>
        <authorList>
            <person name="Akhtar N."/>
            <person name="Akram J."/>
            <person name="Aslam A."/>
        </authorList>
    </citation>
    <scope>NUCLEOTIDE SEQUENCE [LARGE SCALE GENOMIC DNA]</scope>
    <source>
        <strain evidence="3 4">3OW</strain>
    </source>
</reference>
<organism evidence="3 4">
    <name type="scientific">Tsukamurella paurometabola</name>
    <name type="common">Corynebacterium paurometabolum</name>
    <dbReference type="NCBI Taxonomy" id="2061"/>
    <lineage>
        <taxon>Bacteria</taxon>
        <taxon>Bacillati</taxon>
        <taxon>Actinomycetota</taxon>
        <taxon>Actinomycetes</taxon>
        <taxon>Mycobacteriales</taxon>
        <taxon>Tsukamurellaceae</taxon>
        <taxon>Tsukamurella</taxon>
    </lineage>
</organism>
<evidence type="ECO:0000256" key="1">
    <source>
        <dbReference type="SAM" id="MobiDB-lite"/>
    </source>
</evidence>
<keyword evidence="4" id="KW-1185">Reference proteome</keyword>
<feature type="region of interest" description="Disordered" evidence="1">
    <location>
        <begin position="204"/>
        <end position="225"/>
    </location>
</feature>
<keyword evidence="2" id="KW-1133">Transmembrane helix</keyword>
<accession>A0ABS5NEQ2</accession>
<feature type="transmembrane region" description="Helical" evidence="2">
    <location>
        <begin position="119"/>
        <end position="138"/>
    </location>
</feature>
<evidence type="ECO:0000256" key="2">
    <source>
        <dbReference type="SAM" id="Phobius"/>
    </source>
</evidence>
<feature type="transmembrane region" description="Helical" evidence="2">
    <location>
        <begin position="83"/>
        <end position="107"/>
    </location>
</feature>
<dbReference type="Proteomes" id="UP000676853">
    <property type="component" value="Unassembled WGS sequence"/>
</dbReference>
<evidence type="ECO:0008006" key="5">
    <source>
        <dbReference type="Google" id="ProtNLM"/>
    </source>
</evidence>